<keyword evidence="2" id="KW-1185">Reference proteome</keyword>
<evidence type="ECO:0000313" key="1">
    <source>
        <dbReference type="EMBL" id="MEK8090393.1"/>
    </source>
</evidence>
<accession>A0ABU9DCC0</accession>
<dbReference type="Gene3D" id="1.10.260.40">
    <property type="entry name" value="lambda repressor-like DNA-binding domains"/>
    <property type="match status" value="1"/>
</dbReference>
<sequence length="55" mass="6526">MTQREAGDVVHASLRTWQQWEAGDRKMHPGLFELFKLKTGREKRKQQASDRNDQE</sequence>
<protein>
    <recommendedName>
        <fullName evidence="3">XRE family transcriptional regulator</fullName>
    </recommendedName>
</protein>
<evidence type="ECO:0008006" key="3">
    <source>
        <dbReference type="Google" id="ProtNLM"/>
    </source>
</evidence>
<gene>
    <name evidence="1" type="ORF">WOB96_11555</name>
</gene>
<reference evidence="1 2" key="1">
    <citation type="submission" date="2024-04" db="EMBL/GenBank/DDBJ databases">
        <authorList>
            <person name="Abashina T."/>
            <person name="Shaikin A."/>
        </authorList>
    </citation>
    <scope>NUCLEOTIDE SEQUENCE [LARGE SCALE GENOMIC DNA]</scope>
    <source>
        <strain evidence="1 2">AAFK</strain>
    </source>
</reference>
<proteinExistence type="predicted"/>
<dbReference type="InterPro" id="IPR010982">
    <property type="entry name" value="Lambda_DNA-bd_dom_sf"/>
</dbReference>
<dbReference type="Proteomes" id="UP001446205">
    <property type="component" value="Unassembled WGS sequence"/>
</dbReference>
<dbReference type="RefSeq" id="WP_341371448.1">
    <property type="nucleotide sequence ID" value="NZ_JBBPCO010000011.1"/>
</dbReference>
<name>A0ABU9DCC0_9PROT</name>
<comment type="caution">
    <text evidence="1">The sequence shown here is derived from an EMBL/GenBank/DDBJ whole genome shotgun (WGS) entry which is preliminary data.</text>
</comment>
<organism evidence="1 2">
    <name type="scientific">Thermithiobacillus plumbiphilus</name>
    <dbReference type="NCBI Taxonomy" id="1729899"/>
    <lineage>
        <taxon>Bacteria</taxon>
        <taxon>Pseudomonadati</taxon>
        <taxon>Pseudomonadota</taxon>
        <taxon>Acidithiobacillia</taxon>
        <taxon>Acidithiobacillales</taxon>
        <taxon>Thermithiobacillaceae</taxon>
        <taxon>Thermithiobacillus</taxon>
    </lineage>
</organism>
<dbReference type="EMBL" id="JBBPCO010000011">
    <property type="protein sequence ID" value="MEK8090393.1"/>
    <property type="molecule type" value="Genomic_DNA"/>
</dbReference>
<evidence type="ECO:0000313" key="2">
    <source>
        <dbReference type="Proteomes" id="UP001446205"/>
    </source>
</evidence>